<dbReference type="Pfam" id="PF14384">
    <property type="entry name" value="BrnA_antitoxin"/>
    <property type="match status" value="1"/>
</dbReference>
<dbReference type="AlphaFoldDB" id="A0A7W8UGB1"/>
<gene>
    <name evidence="2" type="ORF">GGD55_004350</name>
</gene>
<proteinExistence type="predicted"/>
<accession>A0A7W8UGB1</accession>
<sequence length="165" mass="17863">MGIVSGNPPLTKEEMKGGASFQGGVPRDCREMAKAVRGRPKAEVTKTSVTIRLDPEVVDQYKATGKGWQSRINEDLHEKCSFIRCGSTVSGALVDEPLVIVPAASLYEAAVDYFGSDISFEGEIHQLRGSIALVRPGRGEENGLSEVLGFHCARKTLPQFTLLKT</sequence>
<reference evidence="2 3" key="1">
    <citation type="submission" date="2020-08" db="EMBL/GenBank/DDBJ databases">
        <title>Genomic Encyclopedia of Type Strains, Phase IV (KMG-V): Genome sequencing to study the core and pangenomes of soil and plant-associated prokaryotes.</title>
        <authorList>
            <person name="Whitman W."/>
        </authorList>
    </citation>
    <scope>NUCLEOTIDE SEQUENCE [LARGE SCALE GENOMIC DNA]</scope>
    <source>
        <strain evidence="2 3">SEMIA 4084</strain>
    </source>
</reference>
<organism evidence="2 3">
    <name type="scientific">Rhizobium giardinii</name>
    <dbReference type="NCBI Taxonomy" id="56731"/>
    <lineage>
        <taxon>Bacteria</taxon>
        <taxon>Pseudomonadati</taxon>
        <taxon>Pseudomonadota</taxon>
        <taxon>Alphaproteobacteria</taxon>
        <taxon>Hyphomicrobiales</taxon>
        <taxon>Rhizobiaceae</taxon>
        <taxon>Rhizobium/Agrobacterium group</taxon>
        <taxon>Rhizobium</taxon>
    </lineage>
</organism>
<name>A0A7W8UGB1_9HYPH</name>
<dbReference type="EMBL" id="JACHBK010000010">
    <property type="protein sequence ID" value="MBB5537630.1"/>
    <property type="molecule type" value="Genomic_DNA"/>
</dbReference>
<keyword evidence="3" id="KW-1185">Reference proteome</keyword>
<dbReference type="InterPro" id="IPR025528">
    <property type="entry name" value="BrnA_antitoxin"/>
</dbReference>
<dbReference type="Proteomes" id="UP000585507">
    <property type="component" value="Unassembled WGS sequence"/>
</dbReference>
<evidence type="ECO:0000256" key="1">
    <source>
        <dbReference type="SAM" id="MobiDB-lite"/>
    </source>
</evidence>
<evidence type="ECO:0000313" key="3">
    <source>
        <dbReference type="Proteomes" id="UP000585507"/>
    </source>
</evidence>
<feature type="region of interest" description="Disordered" evidence="1">
    <location>
        <begin position="1"/>
        <end position="25"/>
    </location>
</feature>
<comment type="caution">
    <text evidence="2">The sequence shown here is derived from an EMBL/GenBank/DDBJ whole genome shotgun (WGS) entry which is preliminary data.</text>
</comment>
<dbReference type="RefSeq" id="WP_154663278.1">
    <property type="nucleotide sequence ID" value="NZ_JACHBK010000010.1"/>
</dbReference>
<evidence type="ECO:0000313" key="2">
    <source>
        <dbReference type="EMBL" id="MBB5537630.1"/>
    </source>
</evidence>
<protein>
    <submittedName>
        <fullName evidence="2">Uncharacterized protein (DUF4415 family)</fullName>
    </submittedName>
</protein>